<dbReference type="RefSeq" id="WP_344231082.1">
    <property type="nucleotide sequence ID" value="NZ_BAAALH010000003.1"/>
</dbReference>
<sequence>MSARRVVTTRRADEDITAAVEYYLGQGAATAALAFVDALEDARVLIGEHPQLGFTRLGAEVDIPEIRTLALRRFPYLAFYTDDVDAVRVHRVLHTARDIPSELLDV</sequence>
<comment type="similarity">
    <text evidence="1">Belongs to the RelE toxin family.</text>
</comment>
<keyword evidence="2" id="KW-1277">Toxin-antitoxin system</keyword>
<dbReference type="InterPro" id="IPR035093">
    <property type="entry name" value="RelE/ParE_toxin_dom_sf"/>
</dbReference>
<protein>
    <submittedName>
        <fullName evidence="3">Type II toxin-antitoxin system RelE/ParE family toxin</fullName>
    </submittedName>
</protein>
<organism evidence="3 4">
    <name type="scientific">Citricoccus alkalitolerans</name>
    <dbReference type="NCBI Taxonomy" id="246603"/>
    <lineage>
        <taxon>Bacteria</taxon>
        <taxon>Bacillati</taxon>
        <taxon>Actinomycetota</taxon>
        <taxon>Actinomycetes</taxon>
        <taxon>Micrococcales</taxon>
        <taxon>Micrococcaceae</taxon>
        <taxon>Citricoccus</taxon>
    </lineage>
</organism>
<dbReference type="InterPro" id="IPR051803">
    <property type="entry name" value="TA_system_RelE-like_toxin"/>
</dbReference>
<accession>A0ABV8Y3A7</accession>
<evidence type="ECO:0000256" key="1">
    <source>
        <dbReference type="ARBA" id="ARBA00006226"/>
    </source>
</evidence>
<dbReference type="PANTHER" id="PTHR33755:SF8">
    <property type="entry name" value="TOXIN PARE2"/>
    <property type="match status" value="1"/>
</dbReference>
<dbReference type="EMBL" id="JBHSEN010000003">
    <property type="protein sequence ID" value="MFC4431000.1"/>
    <property type="molecule type" value="Genomic_DNA"/>
</dbReference>
<dbReference type="Gene3D" id="3.30.2310.20">
    <property type="entry name" value="RelE-like"/>
    <property type="match status" value="1"/>
</dbReference>
<comment type="caution">
    <text evidence="3">The sequence shown here is derived from an EMBL/GenBank/DDBJ whole genome shotgun (WGS) entry which is preliminary data.</text>
</comment>
<name>A0ABV8Y3A7_9MICC</name>
<gene>
    <name evidence="3" type="ORF">ACFO0K_15125</name>
</gene>
<dbReference type="Pfam" id="PF05016">
    <property type="entry name" value="ParE_toxin"/>
    <property type="match status" value="1"/>
</dbReference>
<evidence type="ECO:0000256" key="2">
    <source>
        <dbReference type="ARBA" id="ARBA00022649"/>
    </source>
</evidence>
<evidence type="ECO:0000313" key="4">
    <source>
        <dbReference type="Proteomes" id="UP001595965"/>
    </source>
</evidence>
<keyword evidence="4" id="KW-1185">Reference proteome</keyword>
<evidence type="ECO:0000313" key="3">
    <source>
        <dbReference type="EMBL" id="MFC4431000.1"/>
    </source>
</evidence>
<dbReference type="Proteomes" id="UP001595965">
    <property type="component" value="Unassembled WGS sequence"/>
</dbReference>
<proteinExistence type="inferred from homology"/>
<dbReference type="PANTHER" id="PTHR33755">
    <property type="entry name" value="TOXIN PARE1-RELATED"/>
    <property type="match status" value="1"/>
</dbReference>
<reference evidence="4" key="1">
    <citation type="journal article" date="2019" name="Int. J. Syst. Evol. Microbiol.">
        <title>The Global Catalogue of Microorganisms (GCM) 10K type strain sequencing project: providing services to taxonomists for standard genome sequencing and annotation.</title>
        <authorList>
            <consortium name="The Broad Institute Genomics Platform"/>
            <consortium name="The Broad Institute Genome Sequencing Center for Infectious Disease"/>
            <person name="Wu L."/>
            <person name="Ma J."/>
        </authorList>
    </citation>
    <scope>NUCLEOTIDE SEQUENCE [LARGE SCALE GENOMIC DNA]</scope>
    <source>
        <strain evidence="4">CGMCC 1.12125</strain>
    </source>
</reference>
<dbReference type="InterPro" id="IPR007712">
    <property type="entry name" value="RelE/ParE_toxin"/>
</dbReference>